<proteinExistence type="predicted"/>
<accession>A0A9Q1JU23</accession>
<dbReference type="AlphaFoldDB" id="A0A9Q1JU23"/>
<evidence type="ECO:0000313" key="2">
    <source>
        <dbReference type="Proteomes" id="UP001153076"/>
    </source>
</evidence>
<evidence type="ECO:0000313" key="1">
    <source>
        <dbReference type="EMBL" id="KAJ8431216.1"/>
    </source>
</evidence>
<organism evidence="1 2">
    <name type="scientific">Carnegiea gigantea</name>
    <dbReference type="NCBI Taxonomy" id="171969"/>
    <lineage>
        <taxon>Eukaryota</taxon>
        <taxon>Viridiplantae</taxon>
        <taxon>Streptophyta</taxon>
        <taxon>Embryophyta</taxon>
        <taxon>Tracheophyta</taxon>
        <taxon>Spermatophyta</taxon>
        <taxon>Magnoliopsida</taxon>
        <taxon>eudicotyledons</taxon>
        <taxon>Gunneridae</taxon>
        <taxon>Pentapetalae</taxon>
        <taxon>Caryophyllales</taxon>
        <taxon>Cactineae</taxon>
        <taxon>Cactaceae</taxon>
        <taxon>Cactoideae</taxon>
        <taxon>Echinocereeae</taxon>
        <taxon>Carnegiea</taxon>
    </lineage>
</organism>
<keyword evidence="2" id="KW-1185">Reference proteome</keyword>
<comment type="caution">
    <text evidence="1">The sequence shown here is derived from an EMBL/GenBank/DDBJ whole genome shotgun (WGS) entry which is preliminary data.</text>
</comment>
<protein>
    <submittedName>
        <fullName evidence="1">Uncharacterized protein</fullName>
    </submittedName>
</protein>
<name>A0A9Q1JU23_9CARY</name>
<dbReference type="EMBL" id="JAKOGI010000707">
    <property type="protein sequence ID" value="KAJ8431216.1"/>
    <property type="molecule type" value="Genomic_DNA"/>
</dbReference>
<reference evidence="1" key="1">
    <citation type="submission" date="2022-04" db="EMBL/GenBank/DDBJ databases">
        <title>Carnegiea gigantea Genome sequencing and assembly v2.</title>
        <authorList>
            <person name="Copetti D."/>
            <person name="Sanderson M.J."/>
            <person name="Burquez A."/>
            <person name="Wojciechowski M.F."/>
        </authorList>
    </citation>
    <scope>NUCLEOTIDE SEQUENCE</scope>
    <source>
        <strain evidence="1">SGP5-SGP5p</strain>
        <tissue evidence="1">Aerial part</tissue>
    </source>
</reference>
<sequence length="202" mass="22907">MIPYFSKEELFRRAIIFTKEREHKQLNKKAVRDKENGENDKCSKRNVEMAFLSETNLKRKRSAKVIPQNVTGSQELSKPTNLKGYRCTKVALQNAYVNIVPLCMNVPYIRPSSQGNIVPTLNLLPNSIPNYHSVCQNTIAAVGYCPPFYFDPRTARGLGLMLFQSFIGQTPALWGLGEGLGSLSEGLQFRVYELRLFDNKTL</sequence>
<dbReference type="Proteomes" id="UP001153076">
    <property type="component" value="Unassembled WGS sequence"/>
</dbReference>
<gene>
    <name evidence="1" type="ORF">Cgig2_016775</name>
</gene>